<dbReference type="AlphaFoldDB" id="A0A699GQL5"/>
<dbReference type="InterPro" id="IPR012337">
    <property type="entry name" value="RNaseH-like_sf"/>
</dbReference>
<evidence type="ECO:0000313" key="3">
    <source>
        <dbReference type="EMBL" id="GEU29506.1"/>
    </source>
</evidence>
<dbReference type="InterPro" id="IPR021109">
    <property type="entry name" value="Peptidase_aspartic_dom_sf"/>
</dbReference>
<dbReference type="InterPro" id="IPR043502">
    <property type="entry name" value="DNA/RNA_pol_sf"/>
</dbReference>
<dbReference type="Gene3D" id="3.30.420.10">
    <property type="entry name" value="Ribonuclease H-like superfamily/Ribonuclease H"/>
    <property type="match status" value="1"/>
</dbReference>
<feature type="compositionally biased region" description="Low complexity" evidence="1">
    <location>
        <begin position="143"/>
        <end position="156"/>
    </location>
</feature>
<feature type="domain" description="Integrase catalytic" evidence="2">
    <location>
        <begin position="618"/>
        <end position="799"/>
    </location>
</feature>
<dbReference type="InterPro" id="IPR013103">
    <property type="entry name" value="RVT_2"/>
</dbReference>
<proteinExistence type="predicted"/>
<dbReference type="PANTHER" id="PTHR33067">
    <property type="entry name" value="RNA-DIRECTED DNA POLYMERASE-RELATED"/>
    <property type="match status" value="1"/>
</dbReference>
<dbReference type="SUPFAM" id="SSF56672">
    <property type="entry name" value="DNA/RNA polymerases"/>
    <property type="match status" value="1"/>
</dbReference>
<dbReference type="Gene3D" id="3.10.10.10">
    <property type="entry name" value="HIV Type 1 Reverse Transcriptase, subunit A, domain 1"/>
    <property type="match status" value="1"/>
</dbReference>
<comment type="caution">
    <text evidence="3">The sequence shown here is derived from an EMBL/GenBank/DDBJ whole genome shotgun (WGS) entry which is preliminary data.</text>
</comment>
<dbReference type="SUPFAM" id="SSF53098">
    <property type="entry name" value="Ribonuclease H-like"/>
    <property type="match status" value="1"/>
</dbReference>
<dbReference type="InterPro" id="IPR036397">
    <property type="entry name" value="RNaseH_sf"/>
</dbReference>
<evidence type="ECO:0000256" key="1">
    <source>
        <dbReference type="SAM" id="MobiDB-lite"/>
    </source>
</evidence>
<dbReference type="EMBL" id="BKCJ010000074">
    <property type="protein sequence ID" value="GEU29506.1"/>
    <property type="molecule type" value="Genomic_DNA"/>
</dbReference>
<protein>
    <recommendedName>
        <fullName evidence="2">Integrase catalytic domain-containing protein</fullName>
    </recommendedName>
</protein>
<reference evidence="3" key="1">
    <citation type="journal article" date="2019" name="Sci. Rep.">
        <title>Draft genome of Tanacetum cinerariifolium, the natural source of mosquito coil.</title>
        <authorList>
            <person name="Yamashiro T."/>
            <person name="Shiraishi A."/>
            <person name="Satake H."/>
            <person name="Nakayama K."/>
        </authorList>
    </citation>
    <scope>NUCLEOTIDE SEQUENCE</scope>
</reference>
<dbReference type="Pfam" id="PF07727">
    <property type="entry name" value="RVT_2"/>
    <property type="match status" value="1"/>
</dbReference>
<dbReference type="PROSITE" id="PS50994">
    <property type="entry name" value="INTEGRASE"/>
    <property type="match status" value="1"/>
</dbReference>
<dbReference type="GO" id="GO:0015074">
    <property type="term" value="P:DNA integration"/>
    <property type="evidence" value="ECO:0007669"/>
    <property type="project" value="InterPro"/>
</dbReference>
<name>A0A699GQL5_TANCI</name>
<sequence length="837" mass="94882">MNVNSAFLYETIKEEVYVTQPLGFKDHDHPDKVYKVVKALYGLHQAPRACQDKYVNGTLKIYNYSDVKYASTLVDLEKPLVKYGNANDVDVHLYRSMISVTLAGPSVSPPIPPSKEVDQELETITDRILTGSTNNVLPPVVQPSPASTSSTLNSSPKIPEFNPHQPPVAQTQVPIDDPDVAPKPKPTIPYPSRANKQTLREKDDNLALKFVGILRNLHFEITTTLMNENCSVVILKKLPEKLGDPGKFLIPCDFLELDECLALANLGASINLMPLSILRKISLPKLTSTQMILELADRSTIDHIFVKVGKFHFPTDFVVVDYVVDPRVPLILGRPFLRTRRALIDVYGKELTLCVEDETITFKSGNPTPASDPIISSSSPSFTPLEGSDFILEEIETFLRTPDELSNLDDDYYDTEGDILYLENFLNEDPSPNLPPVKIEDLKQVDATMTKPSIEEPPELKLKELPSHLEYTFLEGTDKLPVIISKELKDEEKSALLKVLKLHKRAIAWKVSDIKRIDPHFCTHKILIEDDFKPMVEHQRRVNLKIHKVIKKEVIKLLDAGLIYPISDSPWVSPVHCVPKRVMLSRDCSGGFSYFKNLMSLFLIKKGAKNLAADHLSRLENPHRDELDKKEITDTFPLETLGMIAFRGDSSTPWFADIANYHARNFIVKGTSSQQKKFFKDVKHYFWDDPYLFKICTDQVIRRTPRAIISDRGTYFCNDQFAKVMLKYRVTHRLSTAYHPQISGQVEVSNRGLKRILEGTIGENRASWSDKLDDALWAFRTAFKTPIGCTPYKLVYGKACHLPIELEISPDLEAVRAWCFDHRLLELQSFAFVNPIS</sequence>
<gene>
    <name evidence="3" type="ORF">Tci_001484</name>
</gene>
<feature type="region of interest" description="Disordered" evidence="1">
    <location>
        <begin position="132"/>
        <end position="198"/>
    </location>
</feature>
<dbReference type="PANTHER" id="PTHR33067:SF9">
    <property type="entry name" value="RNA-DIRECTED DNA POLYMERASE"/>
    <property type="match status" value="1"/>
</dbReference>
<dbReference type="InterPro" id="IPR001584">
    <property type="entry name" value="Integrase_cat-core"/>
</dbReference>
<dbReference type="Gene3D" id="2.40.70.10">
    <property type="entry name" value="Acid Proteases"/>
    <property type="match status" value="1"/>
</dbReference>
<accession>A0A699GQL5</accession>
<evidence type="ECO:0000259" key="2">
    <source>
        <dbReference type="PROSITE" id="PS50994"/>
    </source>
</evidence>
<dbReference type="GO" id="GO:0003676">
    <property type="term" value="F:nucleic acid binding"/>
    <property type="evidence" value="ECO:0007669"/>
    <property type="project" value="InterPro"/>
</dbReference>
<organism evidence="3">
    <name type="scientific">Tanacetum cinerariifolium</name>
    <name type="common">Dalmatian daisy</name>
    <name type="synonym">Chrysanthemum cinerariifolium</name>
    <dbReference type="NCBI Taxonomy" id="118510"/>
    <lineage>
        <taxon>Eukaryota</taxon>
        <taxon>Viridiplantae</taxon>
        <taxon>Streptophyta</taxon>
        <taxon>Embryophyta</taxon>
        <taxon>Tracheophyta</taxon>
        <taxon>Spermatophyta</taxon>
        <taxon>Magnoliopsida</taxon>
        <taxon>eudicotyledons</taxon>
        <taxon>Gunneridae</taxon>
        <taxon>Pentapetalae</taxon>
        <taxon>asterids</taxon>
        <taxon>campanulids</taxon>
        <taxon>Asterales</taxon>
        <taxon>Asteraceae</taxon>
        <taxon>Asteroideae</taxon>
        <taxon>Anthemideae</taxon>
        <taxon>Anthemidinae</taxon>
        <taxon>Tanacetum</taxon>
    </lineage>
</organism>